<gene>
    <name evidence="2" type="ORF">AVDCRST_MAG94-4211</name>
</gene>
<accession>A0A6J4MXB1</accession>
<proteinExistence type="predicted"/>
<sequence length="37" mass="4240">MQQRLSTQMPNFRTERGSTPSDSGHFVPALTSFLEER</sequence>
<reference evidence="2" key="1">
    <citation type="submission" date="2020-02" db="EMBL/GenBank/DDBJ databases">
        <authorList>
            <person name="Meier V. D."/>
        </authorList>
    </citation>
    <scope>NUCLEOTIDE SEQUENCE</scope>
    <source>
        <strain evidence="2">AVDCRST_MAG94</strain>
    </source>
</reference>
<name>A0A6J4MXB1_9CYAN</name>
<organism evidence="2">
    <name type="scientific">uncultured Leptolyngbya sp</name>
    <dbReference type="NCBI Taxonomy" id="332963"/>
    <lineage>
        <taxon>Bacteria</taxon>
        <taxon>Bacillati</taxon>
        <taxon>Cyanobacteriota</taxon>
        <taxon>Cyanophyceae</taxon>
        <taxon>Leptolyngbyales</taxon>
        <taxon>Leptolyngbyaceae</taxon>
        <taxon>Leptolyngbya group</taxon>
        <taxon>Leptolyngbya</taxon>
        <taxon>environmental samples</taxon>
    </lineage>
</organism>
<feature type="region of interest" description="Disordered" evidence="1">
    <location>
        <begin position="1"/>
        <end position="27"/>
    </location>
</feature>
<feature type="compositionally biased region" description="Polar residues" evidence="1">
    <location>
        <begin position="1"/>
        <end position="22"/>
    </location>
</feature>
<dbReference type="AlphaFoldDB" id="A0A6J4MXB1"/>
<protein>
    <submittedName>
        <fullName evidence="2">Uncharacterized protein</fullName>
    </submittedName>
</protein>
<dbReference type="EMBL" id="CADCTY010001467">
    <property type="protein sequence ID" value="CAA9371693.1"/>
    <property type="molecule type" value="Genomic_DNA"/>
</dbReference>
<evidence type="ECO:0000256" key="1">
    <source>
        <dbReference type="SAM" id="MobiDB-lite"/>
    </source>
</evidence>
<evidence type="ECO:0000313" key="2">
    <source>
        <dbReference type="EMBL" id="CAA9371693.1"/>
    </source>
</evidence>